<dbReference type="PANTHER" id="PTHR43233">
    <property type="entry name" value="FAMILY N-ACETYLTRANSFERASE, PUTATIVE (AFU_ORTHOLOGUE AFUA_6G03350)-RELATED"/>
    <property type="match status" value="1"/>
</dbReference>
<proteinExistence type="predicted"/>
<dbReference type="Pfam" id="PF13508">
    <property type="entry name" value="Acetyltransf_7"/>
    <property type="match status" value="1"/>
</dbReference>
<dbReference type="Proteomes" id="UP000543598">
    <property type="component" value="Unassembled WGS sequence"/>
</dbReference>
<evidence type="ECO:0000259" key="1">
    <source>
        <dbReference type="PROSITE" id="PS51186"/>
    </source>
</evidence>
<reference evidence="2 3" key="1">
    <citation type="submission" date="2020-05" db="EMBL/GenBank/DDBJ databases">
        <title>MicrobeNet Type strains.</title>
        <authorList>
            <person name="Nicholson A.C."/>
        </authorList>
    </citation>
    <scope>NUCLEOTIDE SEQUENCE [LARGE SCALE GENOMIC DNA]</scope>
    <source>
        <strain evidence="2 3">JCM 14282</strain>
    </source>
</reference>
<sequence length="139" mass="15729">MDYELDDDPARIQCDIVWGWLSTAAYWGRWRERADLDRQLDGAWRVVGAYRVDTGEQVAFARAVSDGVAFAYLADVFVLPAHQGAGLGKRLIARMIDDGPGRDFRWTLFTKDAHGLYEQFGFVVPDETAMVRPAASRMR</sequence>
<name>A0A7Y2LXK9_9MICO</name>
<evidence type="ECO:0000313" key="3">
    <source>
        <dbReference type="Proteomes" id="UP000543598"/>
    </source>
</evidence>
<dbReference type="PANTHER" id="PTHR43233:SF1">
    <property type="entry name" value="FAMILY N-ACETYLTRANSFERASE, PUTATIVE (AFU_ORTHOLOGUE AFUA_6G03350)-RELATED"/>
    <property type="match status" value="1"/>
</dbReference>
<dbReference type="RefSeq" id="WP_167039937.1">
    <property type="nucleotide sequence ID" value="NZ_BAAANA010000003.1"/>
</dbReference>
<dbReference type="PROSITE" id="PS51186">
    <property type="entry name" value="GNAT"/>
    <property type="match status" value="1"/>
</dbReference>
<gene>
    <name evidence="2" type="ORF">HLA99_02320</name>
</gene>
<dbReference type="SUPFAM" id="SSF55729">
    <property type="entry name" value="Acyl-CoA N-acyltransferases (Nat)"/>
    <property type="match status" value="1"/>
</dbReference>
<keyword evidence="3" id="KW-1185">Reference proteome</keyword>
<dbReference type="CDD" id="cd04301">
    <property type="entry name" value="NAT_SF"/>
    <property type="match status" value="1"/>
</dbReference>
<dbReference type="Gene3D" id="3.40.630.30">
    <property type="match status" value="1"/>
</dbReference>
<comment type="caution">
    <text evidence="2">The sequence shown here is derived from an EMBL/GenBank/DDBJ whole genome shotgun (WGS) entry which is preliminary data.</text>
</comment>
<dbReference type="AlphaFoldDB" id="A0A7Y2LXK9"/>
<dbReference type="InterPro" id="IPR016181">
    <property type="entry name" value="Acyl_CoA_acyltransferase"/>
</dbReference>
<protein>
    <submittedName>
        <fullName evidence="2">GNAT family N-acetyltransferase</fullName>
    </submittedName>
</protein>
<organism evidence="2 3">
    <name type="scientific">Microbacterium ulmi</name>
    <dbReference type="NCBI Taxonomy" id="179095"/>
    <lineage>
        <taxon>Bacteria</taxon>
        <taxon>Bacillati</taxon>
        <taxon>Actinomycetota</taxon>
        <taxon>Actinomycetes</taxon>
        <taxon>Micrococcales</taxon>
        <taxon>Microbacteriaceae</taxon>
        <taxon>Microbacterium</taxon>
    </lineage>
</organism>
<evidence type="ECO:0000313" key="2">
    <source>
        <dbReference type="EMBL" id="NNH02700.1"/>
    </source>
</evidence>
<feature type="domain" description="N-acetyltransferase" evidence="1">
    <location>
        <begin position="1"/>
        <end position="139"/>
    </location>
</feature>
<dbReference type="InterPro" id="IPR053144">
    <property type="entry name" value="Acetyltransferase_Butenolide"/>
</dbReference>
<keyword evidence="2" id="KW-0808">Transferase</keyword>
<accession>A0A7Y2LXK9</accession>
<dbReference type="EMBL" id="JABEMB010000002">
    <property type="protein sequence ID" value="NNH02700.1"/>
    <property type="molecule type" value="Genomic_DNA"/>
</dbReference>
<dbReference type="GO" id="GO:0016747">
    <property type="term" value="F:acyltransferase activity, transferring groups other than amino-acyl groups"/>
    <property type="evidence" value="ECO:0007669"/>
    <property type="project" value="InterPro"/>
</dbReference>
<dbReference type="InterPro" id="IPR000182">
    <property type="entry name" value="GNAT_dom"/>
</dbReference>